<dbReference type="CDD" id="cd01450">
    <property type="entry name" value="vWFA_subfamily_ECM"/>
    <property type="match status" value="1"/>
</dbReference>
<dbReference type="PROSITE" id="PS50234">
    <property type="entry name" value="VWFA"/>
    <property type="match status" value="1"/>
</dbReference>
<dbReference type="PANTHER" id="PTHR22588">
    <property type="entry name" value="VWFA DOMAIN-CONTAINING PROTEIN"/>
    <property type="match status" value="1"/>
</dbReference>
<organism evidence="2 3">
    <name type="scientific">Ciona savignyi</name>
    <name type="common">Pacific transparent sea squirt</name>
    <dbReference type="NCBI Taxonomy" id="51511"/>
    <lineage>
        <taxon>Eukaryota</taxon>
        <taxon>Metazoa</taxon>
        <taxon>Chordata</taxon>
        <taxon>Tunicata</taxon>
        <taxon>Ascidiacea</taxon>
        <taxon>Phlebobranchia</taxon>
        <taxon>Cionidae</taxon>
        <taxon>Ciona</taxon>
    </lineage>
</organism>
<protein>
    <recommendedName>
        <fullName evidence="1">VWFA domain-containing protein</fullName>
    </recommendedName>
</protein>
<name>H2YN29_CIOSA</name>
<reference evidence="2" key="2">
    <citation type="submission" date="2025-08" db="UniProtKB">
        <authorList>
            <consortium name="Ensembl"/>
        </authorList>
    </citation>
    <scope>IDENTIFICATION</scope>
</reference>
<dbReference type="InterPro" id="IPR052229">
    <property type="entry name" value="Collagen-VI/PIF"/>
</dbReference>
<dbReference type="SMART" id="SM00327">
    <property type="entry name" value="VWA"/>
    <property type="match status" value="1"/>
</dbReference>
<sequence length="468" mass="54031">MLNFQFGRCTGNDYYVRKHDCSRSFYQSVRVGRDLSSNCSAIYADMRVCMMRVYEFCLNGTMFDSLLRSYGASHEARHNYITLLGDERYWCEEGGLGVPRYIHMGTNCDPVFAHITKDCVSNYRFFFNSRSSARRLCWEYNRAKTCLLRNQFQHCSFPNPSLSQLMEFIVDVTFDYQPYCRFPSTPMTIHQFTEPQRCPPRAHADVIFAVDVSSGTTDAEFISMKSAIGDVAKKLSFGMSGIRIGFAQFHERTKISIRLNRYPNLRSFERGLHRTRRIYTTPRHRRHTGSMLRYLADNIFDFGNNRSLIRPYHTPLLVVMTTGASYDATEDDEVRTLQQRNVHVVRSGPHYPDNADSDVTMRVWDTTNYTAVCPRILHEICAAERSYRMSTSSTPTEATSSNPRTGLDNLSIFLRRVMSAHLPLLWRPKPLIFHHFNLTRDVELGVGTGQNMSDFLFLSESLVEEFTG</sequence>
<dbReference type="Gene3D" id="3.40.50.410">
    <property type="entry name" value="von Willebrand factor, type A domain"/>
    <property type="match status" value="1"/>
</dbReference>
<dbReference type="SUPFAM" id="SSF53300">
    <property type="entry name" value="vWA-like"/>
    <property type="match status" value="1"/>
</dbReference>
<dbReference type="AlphaFoldDB" id="H2YN29"/>
<dbReference type="InParanoid" id="H2YN29"/>
<dbReference type="STRING" id="51511.ENSCSAVP00000006731"/>
<dbReference type="InterPro" id="IPR002035">
    <property type="entry name" value="VWF_A"/>
</dbReference>
<dbReference type="PANTHER" id="PTHR22588:SF3">
    <property type="entry name" value="VWFA DOMAIN-CONTAINING PROTEIN"/>
    <property type="match status" value="1"/>
</dbReference>
<dbReference type="InterPro" id="IPR036465">
    <property type="entry name" value="vWFA_dom_sf"/>
</dbReference>
<evidence type="ECO:0000259" key="1">
    <source>
        <dbReference type="PROSITE" id="PS50234"/>
    </source>
</evidence>
<proteinExistence type="predicted"/>
<keyword evidence="3" id="KW-1185">Reference proteome</keyword>
<dbReference type="OMA" id="GFAQFHE"/>
<evidence type="ECO:0000313" key="2">
    <source>
        <dbReference type="Ensembl" id="ENSCSAVP00000006731.1"/>
    </source>
</evidence>
<reference evidence="3" key="1">
    <citation type="submission" date="2003-08" db="EMBL/GenBank/DDBJ databases">
        <authorList>
            <person name="Birren B."/>
            <person name="Nusbaum C."/>
            <person name="Abebe A."/>
            <person name="Abouelleil A."/>
            <person name="Adekoya E."/>
            <person name="Ait-zahra M."/>
            <person name="Allen N."/>
            <person name="Allen T."/>
            <person name="An P."/>
            <person name="Anderson M."/>
            <person name="Anderson S."/>
            <person name="Arachchi H."/>
            <person name="Armbruster J."/>
            <person name="Bachantsang P."/>
            <person name="Baldwin J."/>
            <person name="Barry A."/>
            <person name="Bayul T."/>
            <person name="Blitshsteyn B."/>
            <person name="Bloom T."/>
            <person name="Blye J."/>
            <person name="Boguslavskiy L."/>
            <person name="Borowsky M."/>
            <person name="Boukhgalter B."/>
            <person name="Brunache A."/>
            <person name="Butler J."/>
            <person name="Calixte N."/>
            <person name="Calvo S."/>
            <person name="Camarata J."/>
            <person name="Campo K."/>
            <person name="Chang J."/>
            <person name="Cheshatsang Y."/>
            <person name="Citroen M."/>
            <person name="Collymore A."/>
            <person name="Considine T."/>
            <person name="Cook A."/>
            <person name="Cooke P."/>
            <person name="Corum B."/>
            <person name="Cuomo C."/>
            <person name="David R."/>
            <person name="Dawoe T."/>
            <person name="Degray S."/>
            <person name="Dodge S."/>
            <person name="Dooley K."/>
            <person name="Dorje P."/>
            <person name="Dorjee K."/>
            <person name="Dorris L."/>
            <person name="Duffey N."/>
            <person name="Dupes A."/>
            <person name="Elkins T."/>
            <person name="Engels R."/>
            <person name="Erickson J."/>
            <person name="Farina A."/>
            <person name="Faro S."/>
            <person name="Ferreira P."/>
            <person name="Fischer H."/>
            <person name="Fitzgerald M."/>
            <person name="Foley K."/>
            <person name="Gage D."/>
            <person name="Galagan J."/>
            <person name="Gearin G."/>
            <person name="Gnerre S."/>
            <person name="Gnirke A."/>
            <person name="Goyette A."/>
            <person name="Graham J."/>
            <person name="Grandbois E."/>
            <person name="Gyaltsen K."/>
            <person name="Hafez N."/>
            <person name="Hagopian D."/>
            <person name="Hagos B."/>
            <person name="Hall J."/>
            <person name="Hatcher B."/>
            <person name="Heller A."/>
            <person name="Higgins H."/>
            <person name="Honan T."/>
            <person name="Horn A."/>
            <person name="Houde N."/>
            <person name="Hughes L."/>
            <person name="Hulme W."/>
            <person name="Husby E."/>
            <person name="Iliev I."/>
            <person name="Jaffe D."/>
            <person name="Jones C."/>
            <person name="Kamal M."/>
            <person name="Kamat A."/>
            <person name="Kamvysselis M."/>
            <person name="Karlsson E."/>
            <person name="Kells C."/>
            <person name="Kieu A."/>
            <person name="Kisner P."/>
            <person name="Kodira C."/>
            <person name="Kulbokas E."/>
            <person name="Labutti K."/>
            <person name="Lama D."/>
            <person name="Landers T."/>
            <person name="Leger J."/>
            <person name="Levine S."/>
            <person name="Lewis D."/>
            <person name="Lewis T."/>
            <person name="Lindblad-toh K."/>
            <person name="Liu X."/>
            <person name="Lokyitsang T."/>
            <person name="Lokyitsang Y."/>
            <person name="Lucien O."/>
            <person name="Lui A."/>
            <person name="Ma L.J."/>
            <person name="Mabbitt R."/>
            <person name="Macdonald J."/>
            <person name="Maclean C."/>
            <person name="Major J."/>
            <person name="Manning J."/>
            <person name="Marabella R."/>
            <person name="Maru K."/>
            <person name="Matthews C."/>
            <person name="Mauceli E."/>
            <person name="Mccarthy M."/>
            <person name="Mcdonough S."/>
            <person name="Mcghee T."/>
            <person name="Meldrim J."/>
            <person name="Meneus L."/>
            <person name="Mesirov J."/>
            <person name="Mihalev A."/>
            <person name="Mihova T."/>
            <person name="Mikkelsen T."/>
            <person name="Mlenga V."/>
            <person name="Moru K."/>
            <person name="Mozes J."/>
            <person name="Mulrain L."/>
            <person name="Munson G."/>
            <person name="Naylor J."/>
            <person name="Newes C."/>
            <person name="Nguyen C."/>
            <person name="Nguyen N."/>
            <person name="Nguyen T."/>
            <person name="Nicol R."/>
            <person name="Nielsen C."/>
            <person name="Nizzari M."/>
            <person name="Norbu C."/>
            <person name="Norbu N."/>
            <person name="O'donnell P."/>
            <person name="Okoawo O."/>
            <person name="O'leary S."/>
            <person name="Omotosho B."/>
            <person name="O'neill K."/>
            <person name="Osman S."/>
            <person name="Parker S."/>
            <person name="Perrin D."/>
            <person name="Phunkhang P."/>
            <person name="Piqani B."/>
            <person name="Purcell S."/>
            <person name="Rachupka T."/>
            <person name="Ramasamy U."/>
            <person name="Rameau R."/>
            <person name="Ray V."/>
            <person name="Raymond C."/>
            <person name="Retta R."/>
            <person name="Richardson S."/>
            <person name="Rise C."/>
            <person name="Rodriguez J."/>
            <person name="Rogers J."/>
            <person name="Rogov P."/>
            <person name="Rutman M."/>
            <person name="Schupbach R."/>
            <person name="Seaman C."/>
            <person name="Settipalli S."/>
            <person name="Sharpe T."/>
            <person name="Sheridan J."/>
            <person name="Sherpa N."/>
            <person name="Shi J."/>
            <person name="Smirnov S."/>
            <person name="Smith C."/>
            <person name="Sougnez C."/>
            <person name="Spencer B."/>
            <person name="Stalker J."/>
            <person name="Stange-thomann N."/>
            <person name="Stavropoulos S."/>
            <person name="Stetson K."/>
            <person name="Stone C."/>
            <person name="Stone S."/>
            <person name="Stubbs M."/>
            <person name="Talamas J."/>
            <person name="Tchuinga P."/>
            <person name="Tenzing P."/>
            <person name="Tesfaye S."/>
            <person name="Theodore J."/>
            <person name="Thoulutsang Y."/>
            <person name="Topham K."/>
            <person name="Towey S."/>
            <person name="Tsamla T."/>
            <person name="Tsomo N."/>
            <person name="Vallee D."/>
            <person name="Vassiliev H."/>
            <person name="Venkataraman V."/>
            <person name="Vinson J."/>
            <person name="Vo A."/>
            <person name="Wade C."/>
            <person name="Wang S."/>
            <person name="Wangchuk T."/>
            <person name="Wangdi T."/>
            <person name="Whittaker C."/>
            <person name="Wilkinson J."/>
            <person name="Wu Y."/>
            <person name="Wyman D."/>
            <person name="Yadav S."/>
            <person name="Yang S."/>
            <person name="Yang X."/>
            <person name="Yeager S."/>
            <person name="Yee E."/>
            <person name="Young G."/>
            <person name="Zainoun J."/>
            <person name="Zembeck L."/>
            <person name="Zimmer A."/>
            <person name="Zody M."/>
            <person name="Lander E."/>
        </authorList>
    </citation>
    <scope>NUCLEOTIDE SEQUENCE [LARGE SCALE GENOMIC DNA]</scope>
</reference>
<dbReference type="GeneTree" id="ENSGT00390000000573"/>
<dbReference type="HOGENOM" id="CLU_583877_0_0_1"/>
<dbReference type="Ensembl" id="ENSCSAVT00000006817.1">
    <property type="protein sequence ID" value="ENSCSAVP00000006731.1"/>
    <property type="gene ID" value="ENSCSAVG00000004030.1"/>
</dbReference>
<feature type="domain" description="VWFA" evidence="1">
    <location>
        <begin position="205"/>
        <end position="348"/>
    </location>
</feature>
<reference evidence="2" key="3">
    <citation type="submission" date="2025-09" db="UniProtKB">
        <authorList>
            <consortium name="Ensembl"/>
        </authorList>
    </citation>
    <scope>IDENTIFICATION</scope>
</reference>
<dbReference type="Pfam" id="PF00092">
    <property type="entry name" value="VWA"/>
    <property type="match status" value="1"/>
</dbReference>
<dbReference type="Proteomes" id="UP000007875">
    <property type="component" value="Unassembled WGS sequence"/>
</dbReference>
<evidence type="ECO:0000313" key="3">
    <source>
        <dbReference type="Proteomes" id="UP000007875"/>
    </source>
</evidence>
<accession>H2YN29</accession>